<keyword evidence="3" id="KW-0670">Pyruvate</keyword>
<accession>A0A518B933</accession>
<dbReference type="PANTHER" id="PTHR43489">
    <property type="entry name" value="ISOMERASE"/>
    <property type="match status" value="1"/>
</dbReference>
<evidence type="ECO:0000313" key="3">
    <source>
        <dbReference type="EMBL" id="QDU63496.1"/>
    </source>
</evidence>
<keyword evidence="1 3" id="KW-0413">Isomerase</keyword>
<dbReference type="InterPro" id="IPR050417">
    <property type="entry name" value="Sugar_Epim/Isomerase"/>
</dbReference>
<proteinExistence type="predicted"/>
<dbReference type="Pfam" id="PF01261">
    <property type="entry name" value="AP_endonuc_2"/>
    <property type="match status" value="1"/>
</dbReference>
<name>A0A518B933_9BACT</name>
<dbReference type="EC" id="5.3.1.22" evidence="3"/>
<dbReference type="Proteomes" id="UP000317093">
    <property type="component" value="Chromosome"/>
</dbReference>
<dbReference type="InterPro" id="IPR006311">
    <property type="entry name" value="TAT_signal"/>
</dbReference>
<evidence type="ECO:0000259" key="2">
    <source>
        <dbReference type="Pfam" id="PF01261"/>
    </source>
</evidence>
<feature type="domain" description="Xylose isomerase-like TIM barrel" evidence="2">
    <location>
        <begin position="74"/>
        <end position="310"/>
    </location>
</feature>
<dbReference type="EMBL" id="CP036279">
    <property type="protein sequence ID" value="QDU63496.1"/>
    <property type="molecule type" value="Genomic_DNA"/>
</dbReference>
<dbReference type="Gene3D" id="3.20.20.150">
    <property type="entry name" value="Divalent-metal-dependent TIM barrel enzymes"/>
    <property type="match status" value="1"/>
</dbReference>
<dbReference type="InterPro" id="IPR013022">
    <property type="entry name" value="Xyl_isomerase-like_TIM-brl"/>
</dbReference>
<dbReference type="InterPro" id="IPR036237">
    <property type="entry name" value="Xyl_isomerase-like_sf"/>
</dbReference>
<protein>
    <submittedName>
        <fullName evidence="3">Hydroxypyruvate isomerase</fullName>
        <ecNumber evidence="3">5.3.1.22</ecNumber>
    </submittedName>
</protein>
<sequence>MADSDTSQQRRLERRRLFKHTAAAAAGVGFAVSRASAEQAITAGATNGNINQSVAFWCFNAAGDKWSAEKTCQVAKQLGCRSVELIGPEHWDLLKKYGLVCALSPNGMPTAPFIKAFNNPRYHDQVVTLTKKAIDDSSEAGFPSVIAFTGYLYRDTDNPNLGSMSREEAADHCVEGLKRVVGHAEKKGVNVCLEHLNTRDNTHPMKGHPGYHGDNLDEVAEIIRRVDSPNLKLLFDIYHVQVMHGDIQRRLDENKDIIGHVHTAGCPGRGELDDTQEVQYAPIMHKLLDIGYVGYVGQEFIPTRDPLASLRQAVKTCDV</sequence>
<evidence type="ECO:0000256" key="1">
    <source>
        <dbReference type="ARBA" id="ARBA00023235"/>
    </source>
</evidence>
<dbReference type="SUPFAM" id="SSF51658">
    <property type="entry name" value="Xylose isomerase-like"/>
    <property type="match status" value="1"/>
</dbReference>
<reference evidence="3 4" key="1">
    <citation type="submission" date="2019-02" db="EMBL/GenBank/DDBJ databases">
        <title>Deep-cultivation of Planctomycetes and their phenomic and genomic characterization uncovers novel biology.</title>
        <authorList>
            <person name="Wiegand S."/>
            <person name="Jogler M."/>
            <person name="Boedeker C."/>
            <person name="Pinto D."/>
            <person name="Vollmers J."/>
            <person name="Rivas-Marin E."/>
            <person name="Kohn T."/>
            <person name="Peeters S.H."/>
            <person name="Heuer A."/>
            <person name="Rast P."/>
            <person name="Oberbeckmann S."/>
            <person name="Bunk B."/>
            <person name="Jeske O."/>
            <person name="Meyerdierks A."/>
            <person name="Storesund J.E."/>
            <person name="Kallscheuer N."/>
            <person name="Luecker S."/>
            <person name="Lage O.M."/>
            <person name="Pohl T."/>
            <person name="Merkel B.J."/>
            <person name="Hornburger P."/>
            <person name="Mueller R.-W."/>
            <person name="Bruemmer F."/>
            <person name="Labrenz M."/>
            <person name="Spormann A.M."/>
            <person name="Op den Camp H."/>
            <person name="Overmann J."/>
            <person name="Amann R."/>
            <person name="Jetten M.S.M."/>
            <person name="Mascher T."/>
            <person name="Medema M.H."/>
            <person name="Devos D.P."/>
            <person name="Kaster A.-K."/>
            <person name="Ovreas L."/>
            <person name="Rohde M."/>
            <person name="Galperin M.Y."/>
            <person name="Jogler C."/>
        </authorList>
    </citation>
    <scope>NUCLEOTIDE SEQUENCE [LARGE SCALE GENOMIC DNA]</scope>
    <source>
        <strain evidence="3 4">Pan216</strain>
    </source>
</reference>
<organism evidence="3 4">
    <name type="scientific">Kolteria novifilia</name>
    <dbReference type="NCBI Taxonomy" id="2527975"/>
    <lineage>
        <taxon>Bacteria</taxon>
        <taxon>Pseudomonadati</taxon>
        <taxon>Planctomycetota</taxon>
        <taxon>Planctomycetia</taxon>
        <taxon>Kolteriales</taxon>
        <taxon>Kolteriaceae</taxon>
        <taxon>Kolteria</taxon>
    </lineage>
</organism>
<dbReference type="GO" id="GO:0008903">
    <property type="term" value="F:hydroxypyruvate isomerase activity"/>
    <property type="evidence" value="ECO:0007669"/>
    <property type="project" value="UniProtKB-EC"/>
</dbReference>
<dbReference type="AlphaFoldDB" id="A0A518B933"/>
<evidence type="ECO:0000313" key="4">
    <source>
        <dbReference type="Proteomes" id="UP000317093"/>
    </source>
</evidence>
<dbReference type="RefSeq" id="WP_145261013.1">
    <property type="nucleotide sequence ID" value="NZ_CP036279.1"/>
</dbReference>
<dbReference type="PROSITE" id="PS51318">
    <property type="entry name" value="TAT"/>
    <property type="match status" value="1"/>
</dbReference>
<dbReference type="PANTHER" id="PTHR43489:SF3">
    <property type="entry name" value="XYLOSE ISOMERASE DOMAIN PROTEIN TIM BARREL"/>
    <property type="match status" value="1"/>
</dbReference>
<dbReference type="KEGG" id="knv:Pan216_43760"/>
<gene>
    <name evidence="3" type="primary">hyi_1</name>
    <name evidence="3" type="ORF">Pan216_43760</name>
</gene>
<dbReference type="OrthoDB" id="9786584at2"/>
<keyword evidence="4" id="KW-1185">Reference proteome</keyword>